<name>A0A4R5W1F7_9BURK</name>
<reference evidence="2 3" key="1">
    <citation type="submission" date="2019-03" db="EMBL/GenBank/DDBJ databases">
        <title>Sapientia aquatica gen. nov., sp. nov., isolated from a crater lake.</title>
        <authorList>
            <person name="Felfoldi T."/>
            <person name="Szabo A."/>
            <person name="Toth E."/>
            <person name="Schumann P."/>
            <person name="Keki Z."/>
            <person name="Marialigeti K."/>
            <person name="Mathe I."/>
        </authorList>
    </citation>
    <scope>NUCLEOTIDE SEQUENCE [LARGE SCALE GENOMIC DNA]</scope>
    <source>
        <strain evidence="2 3">SA-152</strain>
    </source>
</reference>
<proteinExistence type="predicted"/>
<organism evidence="2 3">
    <name type="scientific">Sapientia aquatica</name>
    <dbReference type="NCBI Taxonomy" id="1549640"/>
    <lineage>
        <taxon>Bacteria</taxon>
        <taxon>Pseudomonadati</taxon>
        <taxon>Pseudomonadota</taxon>
        <taxon>Betaproteobacteria</taxon>
        <taxon>Burkholderiales</taxon>
        <taxon>Oxalobacteraceae</taxon>
        <taxon>Sapientia</taxon>
    </lineage>
</organism>
<dbReference type="Proteomes" id="UP000294829">
    <property type="component" value="Unassembled WGS sequence"/>
</dbReference>
<keyword evidence="1" id="KW-0732">Signal</keyword>
<dbReference type="AlphaFoldDB" id="A0A4R5W1F7"/>
<evidence type="ECO:0000256" key="1">
    <source>
        <dbReference type="SAM" id="SignalP"/>
    </source>
</evidence>
<feature type="chain" id="PRO_5020229057" evidence="1">
    <location>
        <begin position="19"/>
        <end position="136"/>
    </location>
</feature>
<dbReference type="EMBL" id="SMYL01000004">
    <property type="protein sequence ID" value="TDK65996.1"/>
    <property type="molecule type" value="Genomic_DNA"/>
</dbReference>
<evidence type="ECO:0000313" key="2">
    <source>
        <dbReference type="EMBL" id="TDK65996.1"/>
    </source>
</evidence>
<dbReference type="PROSITE" id="PS51257">
    <property type="entry name" value="PROKAR_LIPOPROTEIN"/>
    <property type="match status" value="1"/>
</dbReference>
<protein>
    <submittedName>
        <fullName evidence="2">Uncharacterized protein</fullName>
    </submittedName>
</protein>
<feature type="signal peptide" evidence="1">
    <location>
        <begin position="1"/>
        <end position="18"/>
    </location>
</feature>
<gene>
    <name evidence="2" type="ORF">E2I14_10410</name>
</gene>
<dbReference type="RefSeq" id="WP_133328149.1">
    <property type="nucleotide sequence ID" value="NZ_SMYL01000004.1"/>
</dbReference>
<accession>A0A4R5W1F7</accession>
<dbReference type="OrthoDB" id="6903151at2"/>
<keyword evidence="3" id="KW-1185">Reference proteome</keyword>
<comment type="caution">
    <text evidence="2">The sequence shown here is derived from an EMBL/GenBank/DDBJ whole genome shotgun (WGS) entry which is preliminary data.</text>
</comment>
<sequence>MSPTLTKLISLSALAALAACNKPTVPVMDNVIAKLTQTDVSVTNIQTPPRNGKGPMPSTFKEQITFSVTETAPKGGQVFTCAERAHCDALFAYFNSLKGIAGPYLYQSKSGLLVAQFNSGLAPATADKLHNAITEF</sequence>
<evidence type="ECO:0000313" key="3">
    <source>
        <dbReference type="Proteomes" id="UP000294829"/>
    </source>
</evidence>